<feature type="region of interest" description="Disordered" evidence="1">
    <location>
        <begin position="40"/>
        <end position="82"/>
    </location>
</feature>
<dbReference type="KEGG" id="ang:An07g09510"/>
<evidence type="ECO:0000313" key="2">
    <source>
        <dbReference type="RefSeq" id="XP_059601092.1"/>
    </source>
</evidence>
<gene>
    <name evidence="2" type="ORF">An07g09510</name>
</gene>
<sequence>MARETPHYNKQSSQLPEHNKWENSLCFLEYPRMPLGLASESEGEKLLSGRSPEKALGQGHTQAMIYTSASISPADPKSGIPG</sequence>
<dbReference type="RefSeq" id="XP_059601092.1">
    <property type="nucleotide sequence ID" value="XM_059748709.1"/>
</dbReference>
<reference evidence="2" key="2">
    <citation type="submission" date="2025-08" db="UniProtKB">
        <authorList>
            <consortium name="RefSeq"/>
        </authorList>
    </citation>
    <scope>IDENTIFICATION</scope>
</reference>
<evidence type="ECO:0000256" key="1">
    <source>
        <dbReference type="SAM" id="MobiDB-lite"/>
    </source>
</evidence>
<name>A0AAJ8BNT2_ASPNG</name>
<feature type="compositionally biased region" description="Polar residues" evidence="1">
    <location>
        <begin position="59"/>
        <end position="71"/>
    </location>
</feature>
<proteinExistence type="predicted"/>
<dbReference type="AlphaFoldDB" id="A0AAJ8BNT2"/>
<dbReference type="GeneID" id="84591528"/>
<dbReference type="VEuPathDB" id="FungiDB:An07g09510"/>
<accession>A0AAJ8BNT2</accession>
<organism evidence="2">
    <name type="scientific">Aspergillus niger</name>
    <dbReference type="NCBI Taxonomy" id="5061"/>
    <lineage>
        <taxon>Eukaryota</taxon>
        <taxon>Fungi</taxon>
        <taxon>Dikarya</taxon>
        <taxon>Ascomycota</taxon>
        <taxon>Pezizomycotina</taxon>
        <taxon>Eurotiomycetes</taxon>
        <taxon>Eurotiomycetidae</taxon>
        <taxon>Eurotiales</taxon>
        <taxon>Aspergillaceae</taxon>
        <taxon>Aspergillus</taxon>
        <taxon>Aspergillus subgen. Circumdati</taxon>
    </lineage>
</organism>
<feature type="compositionally biased region" description="Basic and acidic residues" evidence="1">
    <location>
        <begin position="42"/>
        <end position="53"/>
    </location>
</feature>
<reference evidence="2" key="1">
    <citation type="submission" date="2025-02" db="EMBL/GenBank/DDBJ databases">
        <authorList>
            <consortium name="NCBI Genome Project"/>
        </authorList>
    </citation>
    <scope>NUCLEOTIDE SEQUENCE</scope>
</reference>
<protein>
    <submittedName>
        <fullName evidence="2">Uncharacterized protein</fullName>
    </submittedName>
</protein>